<feature type="binding site" description="distal binding residue" evidence="9">
    <location>
        <position position="73"/>
    </location>
    <ligand>
        <name>heme</name>
        <dbReference type="ChEBI" id="CHEBI:30413"/>
    </ligand>
    <ligandPart>
        <name>Fe</name>
        <dbReference type="ChEBI" id="CHEBI:18248"/>
    </ligandPart>
</feature>
<keyword evidence="2 7" id="KW-0813">Transport</keyword>
<dbReference type="PIRSF" id="PIRSF002030">
    <property type="entry name" value="Globin_Protozoa/Cyanobacteria"/>
    <property type="match status" value="1"/>
</dbReference>
<evidence type="ECO:0000256" key="1">
    <source>
        <dbReference type="ARBA" id="ARBA00009660"/>
    </source>
</evidence>
<dbReference type="Gene3D" id="1.10.490.10">
    <property type="entry name" value="Globins"/>
    <property type="match status" value="1"/>
</dbReference>
<dbReference type="GO" id="GO:0019825">
    <property type="term" value="F:oxygen binding"/>
    <property type="evidence" value="ECO:0007669"/>
    <property type="project" value="InterPro"/>
</dbReference>
<evidence type="ECO:0000256" key="6">
    <source>
        <dbReference type="ARBA" id="ARBA00023004"/>
    </source>
</evidence>
<dbReference type="RefSeq" id="WP_137449877.1">
    <property type="nucleotide sequence ID" value="NZ_SZZH01000002.1"/>
</dbReference>
<dbReference type="GO" id="GO:0005344">
    <property type="term" value="F:oxygen carrier activity"/>
    <property type="evidence" value="ECO:0007669"/>
    <property type="project" value="UniProtKB-UniRule"/>
</dbReference>
<keyword evidence="11" id="KW-1185">Reference proteome</keyword>
<dbReference type="GO" id="GO:0020037">
    <property type="term" value="F:heme binding"/>
    <property type="evidence" value="ECO:0007669"/>
    <property type="project" value="InterPro"/>
</dbReference>
<evidence type="ECO:0000256" key="2">
    <source>
        <dbReference type="ARBA" id="ARBA00022448"/>
    </source>
</evidence>
<dbReference type="InterPro" id="IPR001486">
    <property type="entry name" value="Hemoglobin_trunc"/>
</dbReference>
<dbReference type="AlphaFoldDB" id="A0A4V6CRX1"/>
<dbReference type="InterPro" id="IPR009050">
    <property type="entry name" value="Globin-like_sf"/>
</dbReference>
<comment type="caution">
    <text evidence="10">The sequence shown here is derived from an EMBL/GenBank/DDBJ whole genome shotgun (WGS) entry which is preliminary data.</text>
</comment>
<keyword evidence="6 7" id="KW-0408">Iron</keyword>
<dbReference type="Proteomes" id="UP000306985">
    <property type="component" value="Unassembled WGS sequence"/>
</dbReference>
<evidence type="ECO:0000313" key="11">
    <source>
        <dbReference type="Proteomes" id="UP000306985"/>
    </source>
</evidence>
<evidence type="ECO:0000256" key="5">
    <source>
        <dbReference type="ARBA" id="ARBA00022723"/>
    </source>
</evidence>
<protein>
    <recommendedName>
        <fullName evidence="7">Group 1 truncated hemoglobin</fullName>
    </recommendedName>
</protein>
<keyword evidence="5 7" id="KW-0479">Metal-binding</keyword>
<dbReference type="InterPro" id="IPR012292">
    <property type="entry name" value="Globin/Proto"/>
</dbReference>
<accession>A0A4V6CRX1</accession>
<dbReference type="EMBL" id="SZZH01000002">
    <property type="protein sequence ID" value="TKV59255.1"/>
    <property type="molecule type" value="Genomic_DNA"/>
</dbReference>
<feature type="binding site" description="distal binding residue" evidence="9">
    <location>
        <position position="49"/>
    </location>
    <ligand>
        <name>heme</name>
        <dbReference type="ChEBI" id="CHEBI:30413"/>
    </ligand>
    <ligandPart>
        <name>Fe</name>
        <dbReference type="ChEBI" id="CHEBI:18248"/>
    </ligandPart>
</feature>
<evidence type="ECO:0000256" key="9">
    <source>
        <dbReference type="PIRSR" id="PIRSR601486-1"/>
    </source>
</evidence>
<dbReference type="InterPro" id="IPR016339">
    <property type="entry name" value="Hemoglobin_trunc_I"/>
</dbReference>
<dbReference type="GO" id="GO:0046872">
    <property type="term" value="F:metal ion binding"/>
    <property type="evidence" value="ECO:0007669"/>
    <property type="project" value="UniProtKB-UniRule"/>
</dbReference>
<reference evidence="10 11" key="1">
    <citation type="submission" date="2019-05" db="EMBL/GenBank/DDBJ databases">
        <title>Nakamurella sp. N5BH11, whole genome shotgun sequence.</title>
        <authorList>
            <person name="Tuo L."/>
        </authorList>
    </citation>
    <scope>NUCLEOTIDE SEQUENCE [LARGE SCALE GENOMIC DNA]</scope>
    <source>
        <strain evidence="10 11">N5BH11</strain>
    </source>
</reference>
<feature type="binding site" description="proximal binding residue" evidence="8">
    <location>
        <position position="73"/>
    </location>
    <ligand>
        <name>heme</name>
        <dbReference type="ChEBI" id="CHEBI:30413"/>
    </ligand>
    <ligandPart>
        <name>Fe</name>
        <dbReference type="ChEBI" id="CHEBI:18248"/>
    </ligandPart>
</feature>
<comment type="cofactor">
    <cofactor evidence="8">
        <name>heme</name>
        <dbReference type="ChEBI" id="CHEBI:30413"/>
    </cofactor>
    <text evidence="8">Binds 1 heme group per subunit.</text>
</comment>
<evidence type="ECO:0000256" key="3">
    <source>
        <dbReference type="ARBA" id="ARBA00022617"/>
    </source>
</evidence>
<dbReference type="InterPro" id="IPR019795">
    <property type="entry name" value="Globin_bac-like_CS"/>
</dbReference>
<evidence type="ECO:0000256" key="7">
    <source>
        <dbReference type="PIRNR" id="PIRNR002030"/>
    </source>
</evidence>
<organism evidence="10 11">
    <name type="scientific">Nakamurella flava</name>
    <dbReference type="NCBI Taxonomy" id="2576308"/>
    <lineage>
        <taxon>Bacteria</taxon>
        <taxon>Bacillati</taxon>
        <taxon>Actinomycetota</taxon>
        <taxon>Actinomycetes</taxon>
        <taxon>Nakamurellales</taxon>
        <taxon>Nakamurellaceae</taxon>
        <taxon>Nakamurella</taxon>
    </lineage>
</organism>
<proteinExistence type="inferred from homology"/>
<comment type="similarity">
    <text evidence="1 7">Belongs to the truncated hemoglobin family. Group I subfamily.</text>
</comment>
<name>A0A4V6CRX1_9ACTN</name>
<dbReference type="PROSITE" id="PS01213">
    <property type="entry name" value="GLOBIN_FAM_2"/>
    <property type="match status" value="1"/>
</dbReference>
<dbReference type="OrthoDB" id="9798157at2"/>
<gene>
    <name evidence="10" type="ORF">FDO65_11570</name>
</gene>
<keyword evidence="4 7" id="KW-0561">Oxygen transport</keyword>
<evidence type="ECO:0000313" key="10">
    <source>
        <dbReference type="EMBL" id="TKV59255.1"/>
    </source>
</evidence>
<dbReference type="CDD" id="cd00454">
    <property type="entry name" value="TrHb1_N"/>
    <property type="match status" value="1"/>
</dbReference>
<dbReference type="Pfam" id="PF01152">
    <property type="entry name" value="Bac_globin"/>
    <property type="match status" value="1"/>
</dbReference>
<keyword evidence="3 7" id="KW-0349">Heme</keyword>
<evidence type="ECO:0000256" key="8">
    <source>
        <dbReference type="PIRSR" id="PIRSR002030-1"/>
    </source>
</evidence>
<dbReference type="SUPFAM" id="SSF46458">
    <property type="entry name" value="Globin-like"/>
    <property type="match status" value="1"/>
</dbReference>
<evidence type="ECO:0000256" key="4">
    <source>
        <dbReference type="ARBA" id="ARBA00022621"/>
    </source>
</evidence>
<sequence length="121" mass="12786">MTTSPTLFEALGGTPALKAAVDDFYRRVVADPELAPWFADVDMGALRRHQVLFLSAATGGPAAYDGRDMELAHRGLGITDAAFDRVAGHLRDTLISLGVDEPTTQTVLGAIGPLRAPIVQA</sequence>